<name>A0A437PU46_9BACT</name>
<dbReference type="CDD" id="cd02980">
    <property type="entry name" value="TRX_Fd_family"/>
    <property type="match status" value="1"/>
</dbReference>
<accession>A0A437PU46</accession>
<keyword evidence="2" id="KW-1185">Reference proteome</keyword>
<dbReference type="OrthoDB" id="9800692at2"/>
<dbReference type="RefSeq" id="WP_127802967.1">
    <property type="nucleotide sequence ID" value="NZ_SACY01000002.1"/>
</dbReference>
<sequence>MIYEKHVFICTNDKDAPKKCCGSGHGMELINAMKAEWEKAGNPKKIRIQKSGCLDVCGKGPAMVVYPEGVFYGNVQISDVQEIVEKHLTNDEIVSRLQIG</sequence>
<proteinExistence type="predicted"/>
<dbReference type="AlphaFoldDB" id="A0A437PU46"/>
<gene>
    <name evidence="1" type="ORF">EOJ36_04985</name>
</gene>
<dbReference type="InterPro" id="IPR036249">
    <property type="entry name" value="Thioredoxin-like_sf"/>
</dbReference>
<dbReference type="Proteomes" id="UP000282832">
    <property type="component" value="Unassembled WGS sequence"/>
</dbReference>
<organism evidence="1 2">
    <name type="scientific">Sandaracinomonas limnophila</name>
    <dbReference type="NCBI Taxonomy" id="1862386"/>
    <lineage>
        <taxon>Bacteria</taxon>
        <taxon>Pseudomonadati</taxon>
        <taxon>Bacteroidota</taxon>
        <taxon>Cytophagia</taxon>
        <taxon>Cytophagales</taxon>
        <taxon>Flectobacillaceae</taxon>
        <taxon>Sandaracinomonas</taxon>
    </lineage>
</organism>
<dbReference type="EMBL" id="SACY01000002">
    <property type="protein sequence ID" value="RVU25775.1"/>
    <property type="molecule type" value="Genomic_DNA"/>
</dbReference>
<reference evidence="1 2" key="1">
    <citation type="submission" date="2019-01" db="EMBL/GenBank/DDBJ databases">
        <authorList>
            <person name="Chen W.-M."/>
        </authorList>
    </citation>
    <scope>NUCLEOTIDE SEQUENCE [LARGE SCALE GENOMIC DNA]</scope>
    <source>
        <strain evidence="1 2">FSY-15</strain>
    </source>
</reference>
<comment type="caution">
    <text evidence="1">The sequence shown here is derived from an EMBL/GenBank/DDBJ whole genome shotgun (WGS) entry which is preliminary data.</text>
</comment>
<protein>
    <submittedName>
        <fullName evidence="1">(2Fe-2S) ferredoxin domain-containing protein</fullName>
    </submittedName>
</protein>
<dbReference type="Gene3D" id="3.40.30.10">
    <property type="entry name" value="Glutaredoxin"/>
    <property type="match status" value="1"/>
</dbReference>
<evidence type="ECO:0000313" key="2">
    <source>
        <dbReference type="Proteomes" id="UP000282832"/>
    </source>
</evidence>
<evidence type="ECO:0000313" key="1">
    <source>
        <dbReference type="EMBL" id="RVU25775.1"/>
    </source>
</evidence>
<dbReference type="SUPFAM" id="SSF52833">
    <property type="entry name" value="Thioredoxin-like"/>
    <property type="match status" value="1"/>
</dbReference>